<evidence type="ECO:0000313" key="2">
    <source>
        <dbReference type="Proteomes" id="UP000593562"/>
    </source>
</evidence>
<evidence type="ECO:0000313" key="1">
    <source>
        <dbReference type="EMBL" id="KAF5729670.1"/>
    </source>
</evidence>
<sequence length="87" mass="9724">MADVLEDCRGIYVVMRDDLSNALSDFKSTHDYKKLGGDLIYVPRAPTYCEDWYKEAAGTESPLAKEDKLFLQLALIAIAFTNMAKGT</sequence>
<dbReference type="EMBL" id="JAAARO010000020">
    <property type="protein sequence ID" value="KAF5729670.1"/>
    <property type="molecule type" value="Genomic_DNA"/>
</dbReference>
<reference evidence="1 2" key="1">
    <citation type="journal article" date="2020" name="Nat. Commun.">
        <title>Genome of Tripterygium wilfordii and identification of cytochrome P450 involved in triptolide biosynthesis.</title>
        <authorList>
            <person name="Tu L."/>
            <person name="Su P."/>
            <person name="Zhang Z."/>
            <person name="Gao L."/>
            <person name="Wang J."/>
            <person name="Hu T."/>
            <person name="Zhou J."/>
            <person name="Zhang Y."/>
            <person name="Zhao Y."/>
            <person name="Liu Y."/>
            <person name="Song Y."/>
            <person name="Tong Y."/>
            <person name="Lu Y."/>
            <person name="Yang J."/>
            <person name="Xu C."/>
            <person name="Jia M."/>
            <person name="Peters R.J."/>
            <person name="Huang L."/>
            <person name="Gao W."/>
        </authorList>
    </citation>
    <scope>NUCLEOTIDE SEQUENCE [LARGE SCALE GENOMIC DNA]</scope>
    <source>
        <strain evidence="2">cv. XIE 37</strain>
        <tissue evidence="1">Leaf</tissue>
    </source>
</reference>
<dbReference type="SUPFAM" id="SSF101148">
    <property type="entry name" value="Plant invertase/pectin methylesterase inhibitor"/>
    <property type="match status" value="1"/>
</dbReference>
<accession>A0A7J7C691</accession>
<dbReference type="InParanoid" id="A0A7J7C691"/>
<dbReference type="InterPro" id="IPR035513">
    <property type="entry name" value="Invertase/methylesterase_inhib"/>
</dbReference>
<keyword evidence="2" id="KW-1185">Reference proteome</keyword>
<dbReference type="Proteomes" id="UP000593562">
    <property type="component" value="Unassembled WGS sequence"/>
</dbReference>
<dbReference type="AlphaFoldDB" id="A0A7J7C691"/>
<name>A0A7J7C691_TRIWF</name>
<dbReference type="Gene3D" id="1.20.140.40">
    <property type="entry name" value="Invertase/pectin methylesterase inhibitor family protein"/>
    <property type="match status" value="1"/>
</dbReference>
<comment type="caution">
    <text evidence="1">The sequence shown here is derived from an EMBL/GenBank/DDBJ whole genome shotgun (WGS) entry which is preliminary data.</text>
</comment>
<gene>
    <name evidence="1" type="ORF">HS088_TW20G00034</name>
</gene>
<organism evidence="1 2">
    <name type="scientific">Tripterygium wilfordii</name>
    <name type="common">Thunder God vine</name>
    <dbReference type="NCBI Taxonomy" id="458696"/>
    <lineage>
        <taxon>Eukaryota</taxon>
        <taxon>Viridiplantae</taxon>
        <taxon>Streptophyta</taxon>
        <taxon>Embryophyta</taxon>
        <taxon>Tracheophyta</taxon>
        <taxon>Spermatophyta</taxon>
        <taxon>Magnoliopsida</taxon>
        <taxon>eudicotyledons</taxon>
        <taxon>Gunneridae</taxon>
        <taxon>Pentapetalae</taxon>
        <taxon>rosids</taxon>
        <taxon>fabids</taxon>
        <taxon>Celastrales</taxon>
        <taxon>Celastraceae</taxon>
        <taxon>Tripterygium</taxon>
    </lineage>
</organism>
<protein>
    <submittedName>
        <fullName evidence="1">Putative invertase inhibitor</fullName>
    </submittedName>
</protein>
<proteinExistence type="predicted"/>